<accession>A0A109XPC5</accession>
<dbReference type="Proteomes" id="UP000055793">
    <property type="component" value="Chromosome"/>
</dbReference>
<evidence type="ECO:0000313" key="1">
    <source>
        <dbReference type="EMBL" id="AMG26795.1"/>
    </source>
</evidence>
<evidence type="ECO:0000313" key="3">
    <source>
        <dbReference type="Proteomes" id="UP000055793"/>
    </source>
</evidence>
<dbReference type="InterPro" id="IPR021221">
    <property type="entry name" value="Fil"/>
</dbReference>
<reference evidence="3" key="1">
    <citation type="submission" date="2015-12" db="EMBL/GenBank/DDBJ databases">
        <title>FDA database for Regulatory Grade Microbial Sequences (FDA-ARGOS): Supporting development and validation of Infectious Disease Dx tests.</title>
        <authorList>
            <person name="Pirone C."/>
            <person name="Hoffmann M."/>
            <person name="Muruvanda T."/>
            <person name="Allard M."/>
            <person name="Evans P."/>
            <person name="Tallon L."/>
            <person name="Sadzewicz L."/>
            <person name="Sengamalay N."/>
            <person name="Ott S."/>
            <person name="Godinez A."/>
            <person name="Nagaraj S."/>
            <person name="Nadendla S."/>
            <person name="Sichtig H."/>
        </authorList>
    </citation>
    <scope>NUCLEOTIDE SEQUENCE [LARGE SCALE GENOMIC DNA]</scope>
    <source>
        <strain evidence="3">LT2</strain>
    </source>
</reference>
<evidence type="ECO:0000313" key="2">
    <source>
        <dbReference type="EMBL" id="MLE28937.1"/>
    </source>
</evidence>
<dbReference type="AlphaFoldDB" id="A0A109XPC5"/>
<proteinExistence type="predicted"/>
<sequence>MLTREPSFASLLVKQSPAMHYGHGWIYLPCGKKWHPCIELSPRQQAVRGIGKKRLLQRLSFNVAGILQTRRKAFPGS</sequence>
<gene>
    <name evidence="1" type="ORF">AL463_13725</name>
    <name evidence="2" type="ORF">EBH50_02895</name>
</gene>
<dbReference type="Pfam" id="PF10893">
    <property type="entry name" value="Phage_186_Fil"/>
    <property type="match status" value="1"/>
</dbReference>
<reference evidence="2" key="3">
    <citation type="submission" date="2018-10" db="EMBL/GenBank/DDBJ databases">
        <authorList>
            <consortium name="PulseNet: The National Subtyping Network for Foodborne Disease Surveillance"/>
            <person name="Tarr C.L."/>
            <person name="Trees E."/>
            <person name="Katz L.S."/>
            <person name="Carleton-Romer H.A."/>
            <person name="Stroika S."/>
            <person name="Kucerova Z."/>
            <person name="Roache K.F."/>
            <person name="Sabol A.L."/>
            <person name="Besser J."/>
            <person name="Gerner-Smidt P."/>
        </authorList>
    </citation>
    <scope>NUCLEOTIDE SEQUENCE [LARGE SCALE GENOMIC DNA]</scope>
    <source>
        <strain evidence="2">PNUSAS056479</strain>
    </source>
</reference>
<reference evidence="1" key="2">
    <citation type="submission" date="2017-12" db="EMBL/GenBank/DDBJ databases">
        <title>FDA database for Regulatory Grade Microbial Sequences (FDA-ARGOS): Supporting development and validation of Infectious Disease Dx tests.</title>
        <authorList>
            <person name="Pirone C."/>
            <person name="Hoffmann M."/>
            <person name="Muruvanda T."/>
            <person name="Allard M."/>
            <person name="Evans P."/>
            <person name="Tallon L."/>
            <person name="Sadzewicz L."/>
            <person name="Sengamalay N."/>
            <person name="Ott S."/>
            <person name="Godinez A."/>
            <person name="Nagaraj S."/>
            <person name="Vavikolanu K."/>
            <person name="Aluvathingal J."/>
            <person name="Nadendla S."/>
            <person name="Sichtig H."/>
        </authorList>
    </citation>
    <scope>NUCLEOTIDE SEQUENCE</scope>
    <source>
        <strain evidence="1">LT2</strain>
    </source>
</reference>
<organism evidence="1 3">
    <name type="scientific">Salmonella enterica</name>
    <name type="common">Salmonella choleraesuis</name>
    <dbReference type="NCBI Taxonomy" id="28901"/>
    <lineage>
        <taxon>Bacteria</taxon>
        <taxon>Pseudomonadati</taxon>
        <taxon>Pseudomonadota</taxon>
        <taxon>Gammaproteobacteria</taxon>
        <taxon>Enterobacterales</taxon>
        <taxon>Enterobacteriaceae</taxon>
        <taxon>Salmonella</taxon>
    </lineage>
</organism>
<dbReference type="EMBL" id="CP014051">
    <property type="protein sequence ID" value="AMG26795.1"/>
    <property type="molecule type" value="Genomic_DNA"/>
</dbReference>
<dbReference type="Proteomes" id="UP000885317">
    <property type="component" value="Unassembled WGS sequence"/>
</dbReference>
<dbReference type="RefSeq" id="WP_000957775.1">
    <property type="nucleotide sequence ID" value="NZ_BAABTQ010000006.1"/>
</dbReference>
<name>A0A109XPC5_SALER</name>
<dbReference type="EMBL" id="RUTY01000003">
    <property type="protein sequence ID" value="MLE28937.1"/>
    <property type="molecule type" value="Genomic_DNA"/>
</dbReference>
<protein>
    <submittedName>
        <fullName evidence="1">DUF2724 domain-containing protein</fullName>
    </submittedName>
</protein>